<feature type="region of interest" description="Disordered" evidence="5">
    <location>
        <begin position="143"/>
        <end position="180"/>
    </location>
</feature>
<dbReference type="Gene3D" id="1.10.760.10">
    <property type="entry name" value="Cytochrome c-like domain"/>
    <property type="match status" value="1"/>
</dbReference>
<keyword evidence="2 4" id="KW-0479">Metal-binding</keyword>
<evidence type="ECO:0000256" key="2">
    <source>
        <dbReference type="ARBA" id="ARBA00022723"/>
    </source>
</evidence>
<sequence>MKPWHAALLSLLLLAGCKRETRQARLDPAVAEAMDSVATLPIGINGRPPPVLLAMGEPYRSNAYQLSQGKRLYAWFNCQGCHTDGGGGSAPALMDGWWRYGPDAVSIFLSIRDGRPNGMPAFRERLTTEQIWQLTGYLQSLGATSSTAATPGRNDSMQTRPGENRVPSMSRLPSPHEGGP</sequence>
<dbReference type="Proteomes" id="UP000184387">
    <property type="component" value="Unassembled WGS sequence"/>
</dbReference>
<keyword evidence="8" id="KW-1185">Reference proteome</keyword>
<name>A0A1M6DCY8_9PROT</name>
<organism evidence="7 8">
    <name type="scientific">Muricoccus roseus</name>
    <dbReference type="NCBI Taxonomy" id="198092"/>
    <lineage>
        <taxon>Bacteria</taxon>
        <taxon>Pseudomonadati</taxon>
        <taxon>Pseudomonadota</taxon>
        <taxon>Alphaproteobacteria</taxon>
        <taxon>Acetobacterales</taxon>
        <taxon>Roseomonadaceae</taxon>
        <taxon>Muricoccus</taxon>
    </lineage>
</organism>
<dbReference type="PROSITE" id="PS51007">
    <property type="entry name" value="CYTC"/>
    <property type="match status" value="1"/>
</dbReference>
<evidence type="ECO:0000256" key="4">
    <source>
        <dbReference type="PROSITE-ProRule" id="PRU00433"/>
    </source>
</evidence>
<dbReference type="GO" id="GO:0046872">
    <property type="term" value="F:metal ion binding"/>
    <property type="evidence" value="ECO:0007669"/>
    <property type="project" value="UniProtKB-KW"/>
</dbReference>
<dbReference type="OrthoDB" id="9779283at2"/>
<dbReference type="GO" id="GO:0020037">
    <property type="term" value="F:heme binding"/>
    <property type="evidence" value="ECO:0007669"/>
    <property type="project" value="InterPro"/>
</dbReference>
<dbReference type="GO" id="GO:0009055">
    <property type="term" value="F:electron transfer activity"/>
    <property type="evidence" value="ECO:0007669"/>
    <property type="project" value="InterPro"/>
</dbReference>
<evidence type="ECO:0000313" key="7">
    <source>
        <dbReference type="EMBL" id="SHI71072.1"/>
    </source>
</evidence>
<dbReference type="SUPFAM" id="SSF46626">
    <property type="entry name" value="Cytochrome c"/>
    <property type="match status" value="1"/>
</dbReference>
<reference evidence="7 8" key="1">
    <citation type="submission" date="2016-11" db="EMBL/GenBank/DDBJ databases">
        <authorList>
            <person name="Jaros S."/>
            <person name="Januszkiewicz K."/>
            <person name="Wedrychowicz H."/>
        </authorList>
    </citation>
    <scope>NUCLEOTIDE SEQUENCE [LARGE SCALE GENOMIC DNA]</scope>
    <source>
        <strain evidence="7 8">DSM 14916</strain>
    </source>
</reference>
<evidence type="ECO:0000313" key="8">
    <source>
        <dbReference type="Proteomes" id="UP000184387"/>
    </source>
</evidence>
<keyword evidence="1 4" id="KW-0349">Heme</keyword>
<protein>
    <submittedName>
        <fullName evidence="7">Cytochrome c oxidase cbb3-type subunit 3</fullName>
    </submittedName>
</protein>
<dbReference type="AlphaFoldDB" id="A0A1M6DCY8"/>
<dbReference type="InterPro" id="IPR036909">
    <property type="entry name" value="Cyt_c-like_dom_sf"/>
</dbReference>
<evidence type="ECO:0000259" key="6">
    <source>
        <dbReference type="PROSITE" id="PS51007"/>
    </source>
</evidence>
<dbReference type="EMBL" id="FQZF01000004">
    <property type="protein sequence ID" value="SHI71072.1"/>
    <property type="molecule type" value="Genomic_DNA"/>
</dbReference>
<dbReference type="RefSeq" id="WP_073131918.1">
    <property type="nucleotide sequence ID" value="NZ_FQZF01000004.1"/>
</dbReference>
<gene>
    <name evidence="7" type="ORF">SAMN02745194_00900</name>
</gene>
<feature type="domain" description="Cytochrome c" evidence="6">
    <location>
        <begin position="64"/>
        <end position="142"/>
    </location>
</feature>
<keyword evidence="3 4" id="KW-0408">Iron</keyword>
<evidence type="ECO:0000256" key="1">
    <source>
        <dbReference type="ARBA" id="ARBA00022617"/>
    </source>
</evidence>
<dbReference type="STRING" id="198092.SAMN02745194_00900"/>
<dbReference type="PROSITE" id="PS51257">
    <property type="entry name" value="PROKAR_LIPOPROTEIN"/>
    <property type="match status" value="1"/>
</dbReference>
<proteinExistence type="predicted"/>
<dbReference type="Pfam" id="PF13442">
    <property type="entry name" value="Cytochrome_CBB3"/>
    <property type="match status" value="1"/>
</dbReference>
<dbReference type="InterPro" id="IPR009056">
    <property type="entry name" value="Cyt_c-like_dom"/>
</dbReference>
<feature type="compositionally biased region" description="Polar residues" evidence="5">
    <location>
        <begin position="143"/>
        <end position="161"/>
    </location>
</feature>
<evidence type="ECO:0000256" key="5">
    <source>
        <dbReference type="SAM" id="MobiDB-lite"/>
    </source>
</evidence>
<evidence type="ECO:0000256" key="3">
    <source>
        <dbReference type="ARBA" id="ARBA00023004"/>
    </source>
</evidence>
<accession>A0A1M6DCY8</accession>